<keyword evidence="3" id="KW-1185">Reference proteome</keyword>
<dbReference type="Proteomes" id="UP000034098">
    <property type="component" value="Unassembled WGS sequence"/>
</dbReference>
<protein>
    <recommendedName>
        <fullName evidence="4">Phage-related protein</fullName>
    </recommendedName>
</protein>
<evidence type="ECO:0008006" key="4">
    <source>
        <dbReference type="Google" id="ProtNLM"/>
    </source>
</evidence>
<proteinExistence type="predicted"/>
<evidence type="ECO:0000313" key="3">
    <source>
        <dbReference type="Proteomes" id="UP000034098"/>
    </source>
</evidence>
<feature type="transmembrane region" description="Helical" evidence="1">
    <location>
        <begin position="240"/>
        <end position="262"/>
    </location>
</feature>
<comment type="caution">
    <text evidence="2">The sequence shown here is derived from an EMBL/GenBank/DDBJ whole genome shotgun (WGS) entry which is preliminary data.</text>
</comment>
<gene>
    <name evidence="2" type="ORF">RS82_04118</name>
</gene>
<organism evidence="2 3">
    <name type="scientific">Microbacterium trichothecenolyticum</name>
    <name type="common">Aureobacterium trichothecenolyticum</name>
    <dbReference type="NCBI Taxonomy" id="69370"/>
    <lineage>
        <taxon>Bacteria</taxon>
        <taxon>Bacillati</taxon>
        <taxon>Actinomycetota</taxon>
        <taxon>Actinomycetes</taxon>
        <taxon>Micrococcales</taxon>
        <taxon>Microbacteriaceae</taxon>
        <taxon>Microbacterium</taxon>
    </lineage>
</organism>
<evidence type="ECO:0000256" key="1">
    <source>
        <dbReference type="SAM" id="Phobius"/>
    </source>
</evidence>
<dbReference type="EMBL" id="JYJA01000041">
    <property type="protein sequence ID" value="KJL39905.1"/>
    <property type="molecule type" value="Genomic_DNA"/>
</dbReference>
<reference evidence="2 3" key="1">
    <citation type="submission" date="2015-02" db="EMBL/GenBank/DDBJ databases">
        <title>Draft genome sequences of ten Microbacterium spp. with emphasis on heavy metal contaminated environments.</title>
        <authorList>
            <person name="Corretto E."/>
        </authorList>
    </citation>
    <scope>NUCLEOTIDE SEQUENCE [LARGE SCALE GENOMIC DNA]</scope>
    <source>
        <strain evidence="2 3">DSM 8608</strain>
    </source>
</reference>
<keyword evidence="1" id="KW-1133">Transmembrane helix</keyword>
<sequence>MASSMNPGRNIGRVSIRVLPDTRDFNKLLRKQLDDFAKKFRGAITVDKVNLDRAKIREDMQRQLHMINLDAHDFNATVTVSQAKLKKVELRKSIQTEFDKWEAVKVGIAAEIRNPEEFKRSVERMVNQASRNDVKIHANAQTAAAAAQFRYTARDRIVQFFAHANEGALVKTATAFAALSGLRLAGTWAEDMLDFVKNLDKSLPSILSWTTGITTGLAAVAGAVSGLVGIGQGLFSITPALLVLPGLLINAIGSISALIVAWRNAGTELAPLADGMRELGDIINTTYWDRARQPILDLVNGLMPQLQTSFRNLSEGVGDFTGALAKAFGTELANGRLESIFAGIADGWRVLGTGADGFAGAIVSLSQIAAKYTPRLAGWFVRQANTFDAFLTSIATDGRLDTWMEGAISSMYDLWDATTGVAGVFEGLWRAADAAGSGGLAGFADMMQAWERTVKGADFQRGLTAIFRGSAVAMEAFGDGIKAVGRLFADLDGSFERFIGSSGMFVGGLVEGIANALNSPAVAAGLDGLSAGLIAALERIGPSLQPLADTFGGLLGLIGNLAQTVLPTAVGAVAALTPGLDSLTGSIDRVLPSLTGAVDSFVRDMAPPINDFVAAMGPATTSIFQTLADALEDIGPKMADLASGLSPNLVAAMDGLAAAIKPLANLATALWEIPSVAGKAMEDWSWIWDDKKLNEITKDIIGDGGWTGDLFKWAEDWDAFWADTGTKHGSKYIDSLMMGAGESSADAVSRMTAALNTEFTLKGPAAGNEMWKQFLGSDLPPEVKTKVAENLRLLGIEIEAAGGAGGGGFSRGLAQGITLGMPNVETSVRGAKGAVERGAAGSGEWLKSHGGQTIAGFKTGADGQVGGVETVMGTVKGKITGAFPNPFNLIMGAGTSIMSGFLSGLRTAYTGVQSFIGGIAGWIKANKGPASYDRQLLVPAGRWIMGGLERGLNAGFGRVKSRVSSMADEIRGEFGTSLGTGISAGLATSMNVARSTRLPFTTDAEGNPAGLAAGGNTVNVTMPLLPGETPQEQRDTLVEELRWAF</sequence>
<evidence type="ECO:0000313" key="2">
    <source>
        <dbReference type="EMBL" id="KJL39905.1"/>
    </source>
</evidence>
<accession>A0A0M2H5U7</accession>
<dbReference type="RefSeq" id="WP_211255978.1">
    <property type="nucleotide sequence ID" value="NZ_JYJA01000041.1"/>
</dbReference>
<keyword evidence="1" id="KW-0812">Transmembrane</keyword>
<feature type="transmembrane region" description="Helical" evidence="1">
    <location>
        <begin position="206"/>
        <end position="228"/>
    </location>
</feature>
<name>A0A0M2H5U7_MICTR</name>
<dbReference type="AlphaFoldDB" id="A0A0M2H5U7"/>
<dbReference type="PATRIC" id="fig|69370.6.peg.4175"/>
<keyword evidence="1" id="KW-0472">Membrane</keyword>